<dbReference type="Proteomes" id="UP000075613">
    <property type="component" value="Unassembled WGS sequence"/>
</dbReference>
<feature type="domain" description="GST N-terminal" evidence="4">
    <location>
        <begin position="1"/>
        <end position="81"/>
    </location>
</feature>
<dbReference type="SUPFAM" id="SSF47616">
    <property type="entry name" value="GST C-terminal domain-like"/>
    <property type="match status" value="1"/>
</dbReference>
<proteinExistence type="inferred from homology"/>
<dbReference type="FunFam" id="3.40.30.10:FF:000039">
    <property type="entry name" value="Glutathione S-transferase domain"/>
    <property type="match status" value="1"/>
</dbReference>
<evidence type="ECO:0000259" key="4">
    <source>
        <dbReference type="PROSITE" id="PS50404"/>
    </source>
</evidence>
<dbReference type="SFLD" id="SFLDS00019">
    <property type="entry name" value="Glutathione_Transferase_(cytos"/>
    <property type="match status" value="1"/>
</dbReference>
<dbReference type="InterPro" id="IPR036282">
    <property type="entry name" value="Glutathione-S-Trfase_C_sf"/>
</dbReference>
<dbReference type="AlphaFoldDB" id="A0A149PV87"/>
<evidence type="ECO:0000259" key="5">
    <source>
        <dbReference type="PROSITE" id="PS50405"/>
    </source>
</evidence>
<keyword evidence="7" id="KW-1185">Reference proteome</keyword>
<dbReference type="EMBL" id="LRBG01000007">
    <property type="protein sequence ID" value="KXU88856.1"/>
    <property type="molecule type" value="Genomic_DNA"/>
</dbReference>
<dbReference type="InterPro" id="IPR040079">
    <property type="entry name" value="Glutathione_S-Trfase"/>
</dbReference>
<sequence length="208" mass="24069">MITIWGRANSVNVQKVLWCCDELVLPFDRIDAGLQFGRNNEPDYLAMNPTGKIPTLVDDDFVLWESNSILRYLAMQYGDSSLLYPPEPKSRASIDRWLDWSLSTLQPTERPVFWTLVRTPEDQRDAVKLAADVKAVTVLWRLLDTHLQGRFFLEGERFTLADIVLGAYARRWFGLNGLQRPPLPNLERWYARLATRSGFKKYVDFALT</sequence>
<keyword evidence="2 6" id="KW-0808">Transferase</keyword>
<dbReference type="RefSeq" id="WP_062127667.1">
    <property type="nucleotide sequence ID" value="NZ_LRBG01000007.1"/>
</dbReference>
<dbReference type="PANTHER" id="PTHR44051">
    <property type="entry name" value="GLUTATHIONE S-TRANSFERASE-RELATED"/>
    <property type="match status" value="1"/>
</dbReference>
<dbReference type="GO" id="GO:0016740">
    <property type="term" value="F:transferase activity"/>
    <property type="evidence" value="ECO:0007669"/>
    <property type="project" value="UniProtKB-KW"/>
</dbReference>
<dbReference type="Pfam" id="PF00043">
    <property type="entry name" value="GST_C"/>
    <property type="match status" value="1"/>
</dbReference>
<dbReference type="InterPro" id="IPR010987">
    <property type="entry name" value="Glutathione-S-Trfase_C-like"/>
</dbReference>
<dbReference type="Gene3D" id="3.40.30.10">
    <property type="entry name" value="Glutaredoxin"/>
    <property type="match status" value="1"/>
</dbReference>
<comment type="similarity">
    <text evidence="1 3">Belongs to the GST superfamily.</text>
</comment>
<dbReference type="Gene3D" id="1.20.1050.10">
    <property type="match status" value="1"/>
</dbReference>
<dbReference type="PROSITE" id="PS50404">
    <property type="entry name" value="GST_NTER"/>
    <property type="match status" value="1"/>
</dbReference>
<dbReference type="STRING" id="1399968.CI15_10615"/>
<evidence type="ECO:0000256" key="1">
    <source>
        <dbReference type="ARBA" id="ARBA00007409"/>
    </source>
</evidence>
<evidence type="ECO:0000313" key="7">
    <source>
        <dbReference type="Proteomes" id="UP000075613"/>
    </source>
</evidence>
<reference evidence="6 7" key="1">
    <citation type="journal article" date="2015" name="Int. J. Syst. Evol. Microbiol.">
        <title>Burkholderia monticola sp. nov., isolated from mountain soil.</title>
        <authorList>
            <person name="Baek I."/>
            <person name="Seo B."/>
            <person name="Lee I."/>
            <person name="Yi H."/>
            <person name="Chun J."/>
        </authorList>
    </citation>
    <scope>NUCLEOTIDE SEQUENCE [LARGE SCALE GENOMIC DNA]</scope>
    <source>
        <strain evidence="6 7">JC2948</strain>
    </source>
</reference>
<dbReference type="Pfam" id="PF02798">
    <property type="entry name" value="GST_N"/>
    <property type="match status" value="1"/>
</dbReference>
<evidence type="ECO:0000256" key="2">
    <source>
        <dbReference type="ARBA" id="ARBA00022679"/>
    </source>
</evidence>
<dbReference type="InterPro" id="IPR036249">
    <property type="entry name" value="Thioredoxin-like_sf"/>
</dbReference>
<dbReference type="SFLD" id="SFLDG01150">
    <property type="entry name" value="Main.1:_Beta-like"/>
    <property type="match status" value="1"/>
</dbReference>
<dbReference type="OrthoDB" id="5958450at2"/>
<dbReference type="InterPro" id="IPR004045">
    <property type="entry name" value="Glutathione_S-Trfase_N"/>
</dbReference>
<dbReference type="SFLD" id="SFLDG00358">
    <property type="entry name" value="Main_(cytGST)"/>
    <property type="match status" value="1"/>
</dbReference>
<dbReference type="PANTHER" id="PTHR44051:SF19">
    <property type="entry name" value="DISULFIDE-BOND OXIDOREDUCTASE YFCG"/>
    <property type="match status" value="1"/>
</dbReference>
<dbReference type="CDD" id="cd03047">
    <property type="entry name" value="GST_N_2"/>
    <property type="match status" value="1"/>
</dbReference>
<name>A0A149PV87_9BURK</name>
<accession>A0A149PV87</accession>
<evidence type="ECO:0000256" key="3">
    <source>
        <dbReference type="RuleBase" id="RU003494"/>
    </source>
</evidence>
<dbReference type="PROSITE" id="PS50405">
    <property type="entry name" value="GST_CTER"/>
    <property type="match status" value="1"/>
</dbReference>
<protein>
    <submittedName>
        <fullName evidence="6">Glutathione S-transferase</fullName>
    </submittedName>
</protein>
<dbReference type="InterPro" id="IPR004046">
    <property type="entry name" value="GST_C"/>
</dbReference>
<comment type="caution">
    <text evidence="6">The sequence shown here is derived from an EMBL/GenBank/DDBJ whole genome shotgun (WGS) entry which is preliminary data.</text>
</comment>
<feature type="domain" description="GST C-terminal" evidence="5">
    <location>
        <begin position="87"/>
        <end position="208"/>
    </location>
</feature>
<evidence type="ECO:0000313" key="6">
    <source>
        <dbReference type="EMBL" id="KXU88856.1"/>
    </source>
</evidence>
<dbReference type="SUPFAM" id="SSF52833">
    <property type="entry name" value="Thioredoxin-like"/>
    <property type="match status" value="1"/>
</dbReference>
<organism evidence="6 7">
    <name type="scientific">Paraburkholderia monticola</name>
    <dbReference type="NCBI Taxonomy" id="1399968"/>
    <lineage>
        <taxon>Bacteria</taxon>
        <taxon>Pseudomonadati</taxon>
        <taxon>Pseudomonadota</taxon>
        <taxon>Betaproteobacteria</taxon>
        <taxon>Burkholderiales</taxon>
        <taxon>Burkholderiaceae</taxon>
        <taxon>Paraburkholderia</taxon>
    </lineage>
</organism>
<gene>
    <name evidence="6" type="ORF">CI15_10615</name>
</gene>